<dbReference type="PANTHER" id="PTHR34185:SF3">
    <property type="entry name" value="DNA INTEGRITY SCANNING PROTEIN DISA"/>
    <property type="match status" value="1"/>
</dbReference>
<evidence type="ECO:0000256" key="7">
    <source>
        <dbReference type="ARBA" id="ARBA00022840"/>
    </source>
</evidence>
<keyword evidence="10 11" id="KW-0234">DNA repair</keyword>
<keyword evidence="14" id="KW-1185">Reference proteome</keyword>
<dbReference type="HAMAP" id="MF_01438">
    <property type="entry name" value="DisA"/>
    <property type="match status" value="1"/>
</dbReference>
<dbReference type="PANTHER" id="PTHR34185">
    <property type="entry name" value="DIADENYLATE CYCLASE"/>
    <property type="match status" value="1"/>
</dbReference>
<dbReference type="InterPro" id="IPR036888">
    <property type="entry name" value="DNA_integrity_DisA_N_sf"/>
</dbReference>
<dbReference type="EC" id="2.7.7.85" evidence="11"/>
<comment type="catalytic activity">
    <reaction evidence="1 11">
        <text>2 ATP = 3',3'-c-di-AMP + 2 diphosphate</text>
        <dbReference type="Rhea" id="RHEA:35655"/>
        <dbReference type="ChEBI" id="CHEBI:30616"/>
        <dbReference type="ChEBI" id="CHEBI:33019"/>
        <dbReference type="ChEBI" id="CHEBI:71500"/>
        <dbReference type="EC" id="2.7.7.85"/>
    </reaction>
</comment>
<feature type="binding site" evidence="11">
    <location>
        <begin position="108"/>
        <end position="112"/>
    </location>
    <ligand>
        <name>ATP</name>
        <dbReference type="ChEBI" id="CHEBI:30616"/>
    </ligand>
</feature>
<evidence type="ECO:0000256" key="2">
    <source>
        <dbReference type="ARBA" id="ARBA00001946"/>
    </source>
</evidence>
<dbReference type="GO" id="GO:0106408">
    <property type="term" value="F:diadenylate cyclase activity"/>
    <property type="evidence" value="ECO:0007669"/>
    <property type="project" value="UniProtKB-EC"/>
</dbReference>
<feature type="domain" description="DAC" evidence="12">
    <location>
        <begin position="10"/>
        <end position="148"/>
    </location>
</feature>
<evidence type="ECO:0000256" key="11">
    <source>
        <dbReference type="HAMAP-Rule" id="MF_01438"/>
    </source>
</evidence>
<keyword evidence="3 11" id="KW-0808">Transferase</keyword>
<keyword evidence="9 11" id="KW-0238">DNA-binding</keyword>
<dbReference type="Pfam" id="PF00633">
    <property type="entry name" value="HHH"/>
    <property type="match status" value="1"/>
</dbReference>
<keyword evidence="4 11" id="KW-0548">Nucleotidyltransferase</keyword>
<dbReference type="InterPro" id="IPR038331">
    <property type="entry name" value="DisA_sf"/>
</dbReference>
<keyword evidence="7 11" id="KW-0067">ATP-binding</keyword>
<dbReference type="EMBL" id="FNDK01000020">
    <property type="protein sequence ID" value="SDI06097.1"/>
    <property type="molecule type" value="Genomic_DNA"/>
</dbReference>
<proteinExistence type="inferred from homology"/>
<dbReference type="STRING" id="568899.SAMN05192534_12011"/>
<evidence type="ECO:0000256" key="10">
    <source>
        <dbReference type="ARBA" id="ARBA00023204"/>
    </source>
</evidence>
<dbReference type="InterPro" id="IPR023763">
    <property type="entry name" value="DNA_integrity_scanning_protein"/>
</dbReference>
<comment type="function">
    <text evidence="11">Participates in a DNA-damage check-point that is active prior to asymmetric division when DNA is damaged. DisA forms globular foci that rapidly scan along the chromosomes during sporulation, searching for lesions. When a lesion is present, DisA pauses at the lesion site. This triggers a cellular response that culminates in a temporary block in sporulation initiation.</text>
</comment>
<dbReference type="InterPro" id="IPR000445">
    <property type="entry name" value="HhH_motif"/>
</dbReference>
<gene>
    <name evidence="11" type="primary">disA</name>
    <name evidence="13" type="ORF">SAMN05192534_12011</name>
</gene>
<evidence type="ECO:0000259" key="12">
    <source>
        <dbReference type="PROSITE" id="PS51794"/>
    </source>
</evidence>
<dbReference type="RefSeq" id="WP_091275099.1">
    <property type="nucleotide sequence ID" value="NZ_FNDK01000020.1"/>
</dbReference>
<dbReference type="InterPro" id="IPR050338">
    <property type="entry name" value="DisA"/>
</dbReference>
<protein>
    <recommendedName>
        <fullName evidence="11">DNA integrity scanning protein DisA</fullName>
    </recommendedName>
    <alternativeName>
        <fullName evidence="11">Cyclic di-AMP synthase</fullName>
        <shortName evidence="11">c-di-AMP synthase</shortName>
    </alternativeName>
    <alternativeName>
        <fullName evidence="11">Diadenylate cyclase</fullName>
        <ecNumber evidence="11">2.7.7.85</ecNumber>
    </alternativeName>
</protein>
<dbReference type="GO" id="GO:0140097">
    <property type="term" value="F:catalytic activity, acting on DNA"/>
    <property type="evidence" value="ECO:0007669"/>
    <property type="project" value="UniProtKB-ARBA"/>
</dbReference>
<evidence type="ECO:0000256" key="8">
    <source>
        <dbReference type="ARBA" id="ARBA00022842"/>
    </source>
</evidence>
<dbReference type="GO" id="GO:0005524">
    <property type="term" value="F:ATP binding"/>
    <property type="evidence" value="ECO:0007669"/>
    <property type="project" value="UniProtKB-UniRule"/>
</dbReference>
<dbReference type="GO" id="GO:0003677">
    <property type="term" value="F:DNA binding"/>
    <property type="evidence" value="ECO:0007669"/>
    <property type="project" value="UniProtKB-UniRule"/>
</dbReference>
<evidence type="ECO:0000256" key="6">
    <source>
        <dbReference type="ARBA" id="ARBA00022763"/>
    </source>
</evidence>
<dbReference type="Gene3D" id="1.20.1260.110">
    <property type="entry name" value="DNA integrity scanning linker region"/>
    <property type="match status" value="1"/>
</dbReference>
<evidence type="ECO:0000256" key="5">
    <source>
        <dbReference type="ARBA" id="ARBA00022741"/>
    </source>
</evidence>
<comment type="subunit">
    <text evidence="11">Homooctamer.</text>
</comment>
<name>A0A1G8HHC9_9BACI</name>
<dbReference type="Gene3D" id="1.10.150.20">
    <property type="entry name" value="5' to 3' exonuclease, C-terminal subdomain"/>
    <property type="match status" value="1"/>
</dbReference>
<comment type="cofactor">
    <cofactor evidence="2 11">
        <name>Mg(2+)</name>
        <dbReference type="ChEBI" id="CHEBI:18420"/>
    </cofactor>
</comment>
<evidence type="ECO:0000256" key="3">
    <source>
        <dbReference type="ARBA" id="ARBA00022679"/>
    </source>
</evidence>
<sequence length="360" mass="41040">MSEKERNTRDSFMREVLHFVAPGTALREGIDNVLRANTGGLIVLGYSERMKDIVDGGFFINCSFTPSNLYELAKMDGAIILTEEGDRILYANTQLVPDNTIVSSETGIRHRTAERVAKQTGNLVISISQRRRIITLYRGSYRYSLKDMEMILTKANQAVQTLEKYKAVLDQSLTNIGALEFEELVTFHDVAQVIHRIELVNRIRDEILNYVLELGSEGRLISMQLNELVGQLDKETRYLIKDYIADVSTNPAIIIKKLSNMTNEELMDDAHIMKVLGYSARTNNNEQPVSPRGYRILHKIQRLPALIIDNLVRHYKSLEGIMKATIEDLDEVPGVGRTRAKKVKEGLHRIQEQLFIDRHI</sequence>
<keyword evidence="8 11" id="KW-0460">Magnesium</keyword>
<comment type="similarity">
    <text evidence="11">Belongs to the DisA family.</text>
</comment>
<evidence type="ECO:0000256" key="9">
    <source>
        <dbReference type="ARBA" id="ARBA00023125"/>
    </source>
</evidence>
<comment type="function">
    <text evidence="11">Has also diadenylate cyclase activity, catalyzing the condensation of 2 ATP molecules into cyclic di-AMP (c-di-AMP). c-di-AMP acts as a signaling molecule that couples DNA integrity with progression of sporulation. The rise in c-di-AMP level generated by DisA while scanning the chromosome, operates as a positive signal that advances sporulation; upon encountering a lesion, the DisA focus arrests at the damaged site and halts c-di-AMP synthesis.</text>
</comment>
<accession>A0A1G8HHC9</accession>
<reference evidence="13 14" key="1">
    <citation type="submission" date="2016-10" db="EMBL/GenBank/DDBJ databases">
        <authorList>
            <person name="de Groot N.N."/>
        </authorList>
    </citation>
    <scope>NUCLEOTIDE SEQUENCE [LARGE SCALE GENOMIC DNA]</scope>
    <source>
        <strain evidence="13 14">DSM 21632</strain>
    </source>
</reference>
<dbReference type="Proteomes" id="UP000199163">
    <property type="component" value="Unassembled WGS sequence"/>
</dbReference>
<keyword evidence="5 11" id="KW-0547">Nucleotide-binding</keyword>
<dbReference type="PROSITE" id="PS51794">
    <property type="entry name" value="DAC"/>
    <property type="match status" value="1"/>
</dbReference>
<dbReference type="Gene3D" id="3.40.1700.10">
    <property type="entry name" value="DNA integrity scanning protein, DisA, N-terminal domain"/>
    <property type="match status" value="1"/>
</dbReference>
<dbReference type="GO" id="GO:0004016">
    <property type="term" value="F:adenylate cyclase activity"/>
    <property type="evidence" value="ECO:0007669"/>
    <property type="project" value="TreeGrafter"/>
</dbReference>
<dbReference type="GO" id="GO:0006281">
    <property type="term" value="P:DNA repair"/>
    <property type="evidence" value="ECO:0007669"/>
    <property type="project" value="UniProtKB-UniRule"/>
</dbReference>
<feature type="binding site" evidence="11">
    <location>
        <position position="95"/>
    </location>
    <ligand>
        <name>ATP</name>
        <dbReference type="ChEBI" id="CHEBI:30616"/>
    </ligand>
</feature>
<dbReference type="GO" id="GO:0016787">
    <property type="term" value="F:hydrolase activity"/>
    <property type="evidence" value="ECO:0007669"/>
    <property type="project" value="UniProtKB-ARBA"/>
</dbReference>
<dbReference type="FunFam" id="3.40.1700.10:FF:000001">
    <property type="entry name" value="DNA integrity scanning protein DisA"/>
    <property type="match status" value="1"/>
</dbReference>
<dbReference type="OrthoDB" id="41841at2"/>
<evidence type="ECO:0000256" key="4">
    <source>
        <dbReference type="ARBA" id="ARBA00022695"/>
    </source>
</evidence>
<dbReference type="InterPro" id="IPR018906">
    <property type="entry name" value="DNA_integrity_scan_DisA_link"/>
</dbReference>
<dbReference type="Pfam" id="PF02457">
    <property type="entry name" value="DAC"/>
    <property type="match status" value="1"/>
</dbReference>
<dbReference type="SUPFAM" id="SSF47781">
    <property type="entry name" value="RuvA domain 2-like"/>
    <property type="match status" value="1"/>
</dbReference>
<evidence type="ECO:0000256" key="1">
    <source>
        <dbReference type="ARBA" id="ARBA00000877"/>
    </source>
</evidence>
<dbReference type="InterPro" id="IPR010994">
    <property type="entry name" value="RuvA_2-like"/>
</dbReference>
<dbReference type="InterPro" id="IPR003390">
    <property type="entry name" value="DNA_integrity_scan_DisA_N"/>
</dbReference>
<organism evidence="13 14">
    <name type="scientific">Alteribacillus persepolensis</name>
    <dbReference type="NCBI Taxonomy" id="568899"/>
    <lineage>
        <taxon>Bacteria</taxon>
        <taxon>Bacillati</taxon>
        <taxon>Bacillota</taxon>
        <taxon>Bacilli</taxon>
        <taxon>Bacillales</taxon>
        <taxon>Bacillaceae</taxon>
        <taxon>Alteribacillus</taxon>
    </lineage>
</organism>
<evidence type="ECO:0000313" key="13">
    <source>
        <dbReference type="EMBL" id="SDI06097.1"/>
    </source>
</evidence>
<dbReference type="AlphaFoldDB" id="A0A1G8HHC9"/>
<dbReference type="NCBIfam" id="NF010009">
    <property type="entry name" value="PRK13482.1"/>
    <property type="match status" value="1"/>
</dbReference>
<dbReference type="SUPFAM" id="SSF143597">
    <property type="entry name" value="YojJ-like"/>
    <property type="match status" value="1"/>
</dbReference>
<feature type="binding site" evidence="11">
    <location>
        <position position="77"/>
    </location>
    <ligand>
        <name>ATP</name>
        <dbReference type="ChEBI" id="CHEBI:30616"/>
    </ligand>
</feature>
<evidence type="ECO:0000313" key="14">
    <source>
        <dbReference type="Proteomes" id="UP000199163"/>
    </source>
</evidence>
<keyword evidence="6 11" id="KW-0227">DNA damage</keyword>
<dbReference type="Pfam" id="PF10635">
    <property type="entry name" value="DisA-linker"/>
    <property type="match status" value="1"/>
</dbReference>